<gene>
    <name evidence="2" type="ORF">T4E_8804</name>
</gene>
<dbReference type="Proteomes" id="UP000054815">
    <property type="component" value="Unassembled WGS sequence"/>
</dbReference>
<evidence type="ECO:0000313" key="2">
    <source>
        <dbReference type="EMBL" id="KRY00738.1"/>
    </source>
</evidence>
<feature type="region of interest" description="Disordered" evidence="1">
    <location>
        <begin position="15"/>
        <end position="41"/>
    </location>
</feature>
<proteinExistence type="predicted"/>
<name>A0A0V0YK80_TRIPS</name>
<protein>
    <submittedName>
        <fullName evidence="2">Uncharacterized protein</fullName>
    </submittedName>
</protein>
<sequence length="140" mass="15809">MDNWETFTREIDGAKSATPRKIQQHEADQPERPMTGTATTGAGLSEVQRRVGWIRTPKRNLMIKQVNLLSVFLCLRTAEGHGEDLKGGYDYLLRVDLLPVTGDQHGVLYACALRWINRARCLEDMNIYALENAKHNEKGG</sequence>
<organism evidence="2 3">
    <name type="scientific">Trichinella pseudospiralis</name>
    <name type="common">Parasitic roundworm</name>
    <dbReference type="NCBI Taxonomy" id="6337"/>
    <lineage>
        <taxon>Eukaryota</taxon>
        <taxon>Metazoa</taxon>
        <taxon>Ecdysozoa</taxon>
        <taxon>Nematoda</taxon>
        <taxon>Enoplea</taxon>
        <taxon>Dorylaimia</taxon>
        <taxon>Trichinellida</taxon>
        <taxon>Trichinellidae</taxon>
        <taxon>Trichinella</taxon>
    </lineage>
</organism>
<accession>A0A0V0YK80</accession>
<reference evidence="2 3" key="1">
    <citation type="submission" date="2015-01" db="EMBL/GenBank/DDBJ databases">
        <title>Evolution of Trichinella species and genotypes.</title>
        <authorList>
            <person name="Korhonen P.K."/>
            <person name="Edoardo P."/>
            <person name="Giuseppe L.R."/>
            <person name="Gasser R.B."/>
        </authorList>
    </citation>
    <scope>NUCLEOTIDE SEQUENCE [LARGE SCALE GENOMIC DNA]</scope>
    <source>
        <strain evidence="2">ISS141</strain>
    </source>
</reference>
<dbReference type="AlphaFoldDB" id="A0A0V0YK80"/>
<comment type="caution">
    <text evidence="2">The sequence shown here is derived from an EMBL/GenBank/DDBJ whole genome shotgun (WGS) entry which is preliminary data.</text>
</comment>
<evidence type="ECO:0000256" key="1">
    <source>
        <dbReference type="SAM" id="MobiDB-lite"/>
    </source>
</evidence>
<dbReference type="EMBL" id="JYDU01000007">
    <property type="protein sequence ID" value="KRY00738.1"/>
    <property type="molecule type" value="Genomic_DNA"/>
</dbReference>
<evidence type="ECO:0000313" key="3">
    <source>
        <dbReference type="Proteomes" id="UP000054815"/>
    </source>
</evidence>